<keyword evidence="1" id="KW-0472">Membrane</keyword>
<dbReference type="InterPro" id="IPR005625">
    <property type="entry name" value="PepSY-ass_TM"/>
</dbReference>
<keyword evidence="1" id="KW-1133">Transmembrane helix</keyword>
<feature type="transmembrane region" description="Helical" evidence="1">
    <location>
        <begin position="458"/>
        <end position="478"/>
    </location>
</feature>
<reference evidence="2 3" key="1">
    <citation type="submission" date="2022-11" db="EMBL/GenBank/DDBJ databases">
        <title>Genome sequencing of Acetobacter type strain.</title>
        <authorList>
            <person name="Heo J."/>
            <person name="Lee D."/>
            <person name="Han B.-H."/>
            <person name="Hong S.-B."/>
            <person name="Kwon S.-W."/>
        </authorList>
    </citation>
    <scope>NUCLEOTIDE SEQUENCE [LARGE SCALE GENOMIC DNA]</scope>
    <source>
        <strain evidence="2 3">KACC 21253</strain>
    </source>
</reference>
<proteinExistence type="predicted"/>
<feature type="transmembrane region" description="Helical" evidence="1">
    <location>
        <begin position="484"/>
        <end position="502"/>
    </location>
</feature>
<feature type="transmembrane region" description="Helical" evidence="1">
    <location>
        <begin position="351"/>
        <end position="371"/>
    </location>
</feature>
<keyword evidence="3" id="KW-1185">Reference proteome</keyword>
<dbReference type="Pfam" id="PF03929">
    <property type="entry name" value="PepSY_TM"/>
    <property type="match status" value="1"/>
</dbReference>
<dbReference type="RefSeq" id="WP_173560015.1">
    <property type="nucleotide sequence ID" value="NZ_JAPIUZ010000001.1"/>
</dbReference>
<feature type="transmembrane region" description="Helical" evidence="1">
    <location>
        <begin position="17"/>
        <end position="38"/>
    </location>
</feature>
<feature type="transmembrane region" description="Helical" evidence="1">
    <location>
        <begin position="392"/>
        <end position="419"/>
    </location>
</feature>
<name>A0ABT3QC66_9PROT</name>
<evidence type="ECO:0000313" key="2">
    <source>
        <dbReference type="EMBL" id="MCX2562861.1"/>
    </source>
</evidence>
<sequence length="508" mass="55212">MKIRQDIVSTYRDVHSWVGIISALFLFVAFYAGAISMFEESLQNWLSPPVTLPAPPSLEQTPDLLNRVFEAHPEARENYTIVLNDEAAARQGRVRWSPPGRPHARVPVTVAALDEQGELVSGQLPLSEAARFVDELHQQVGLPLPHEPARLVMGLVALLYSVALISGVIAFLPGLTRMLFAVRADGGARKKWLDFHNLLGVFSLPFHIVMALTSVAFAFHDQIFTMEHFLLSKRGAAIVHPQGRAHGQPHMQQVLLPPVAVRDAVQKQVPGFVPETLTYTLMHGQVALRVAGHDDRYSLRGPTAGFATLNPITGHIVSADYLPGHQSTGFAVLTTFFALHFGSFGGTLVRWGYVVLGLGGAFLFYTGNRLWIASRRRRERSTGLMQETRGTWFLQALTAGCPLGCIAGISAVFCAAPFLSYGGGYVTVSAIYYSIFAVFMISGFIMPPSFALRLQLSVAGFITLYIPFAAALATRPVLMSPTGGSLSLCAVLVGAALVYAGLRRGRES</sequence>
<dbReference type="PANTHER" id="PTHR34219:SF9">
    <property type="entry name" value="IRON-REGULATED INNER MEMBRANE PROTEIN"/>
    <property type="match status" value="1"/>
</dbReference>
<protein>
    <submittedName>
        <fullName evidence="2">PepSY-associated TM helix domain-containing protein</fullName>
    </submittedName>
</protein>
<accession>A0ABT3QC66</accession>
<dbReference type="PANTHER" id="PTHR34219">
    <property type="entry name" value="IRON-REGULATED INNER MEMBRANE PROTEIN-RELATED"/>
    <property type="match status" value="1"/>
</dbReference>
<comment type="caution">
    <text evidence="2">The sequence shown here is derived from an EMBL/GenBank/DDBJ whole genome shotgun (WGS) entry which is preliminary data.</text>
</comment>
<dbReference type="EMBL" id="JAPIUZ010000001">
    <property type="protein sequence ID" value="MCX2562861.1"/>
    <property type="molecule type" value="Genomic_DNA"/>
</dbReference>
<dbReference type="Proteomes" id="UP001301152">
    <property type="component" value="Unassembled WGS sequence"/>
</dbReference>
<feature type="transmembrane region" description="Helical" evidence="1">
    <location>
        <begin position="151"/>
        <end position="175"/>
    </location>
</feature>
<organism evidence="2 3">
    <name type="scientific">Acetobacter thailandicus</name>
    <dbReference type="NCBI Taxonomy" id="1502842"/>
    <lineage>
        <taxon>Bacteria</taxon>
        <taxon>Pseudomonadati</taxon>
        <taxon>Pseudomonadota</taxon>
        <taxon>Alphaproteobacteria</taxon>
        <taxon>Acetobacterales</taxon>
        <taxon>Acetobacteraceae</taxon>
        <taxon>Acetobacter</taxon>
    </lineage>
</organism>
<evidence type="ECO:0000313" key="3">
    <source>
        <dbReference type="Proteomes" id="UP001301152"/>
    </source>
</evidence>
<gene>
    <name evidence="2" type="ORF">OQ497_02595</name>
</gene>
<evidence type="ECO:0000256" key="1">
    <source>
        <dbReference type="SAM" id="Phobius"/>
    </source>
</evidence>
<keyword evidence="1" id="KW-0812">Transmembrane</keyword>
<feature type="transmembrane region" description="Helical" evidence="1">
    <location>
        <begin position="195"/>
        <end position="219"/>
    </location>
</feature>
<feature type="transmembrane region" description="Helical" evidence="1">
    <location>
        <begin position="425"/>
        <end position="446"/>
    </location>
</feature>